<evidence type="ECO:0000256" key="1">
    <source>
        <dbReference type="SAM" id="Phobius"/>
    </source>
</evidence>
<dbReference type="Gene3D" id="3.40.50.880">
    <property type="match status" value="1"/>
</dbReference>
<accession>A0A1M6EAK0</accession>
<dbReference type="RefSeq" id="WP_139279486.1">
    <property type="nucleotide sequence ID" value="NZ_FQZE01000006.1"/>
</dbReference>
<organism evidence="2 3">
    <name type="scientific">Tangfeifania diversioriginum</name>
    <dbReference type="NCBI Taxonomy" id="1168035"/>
    <lineage>
        <taxon>Bacteria</taxon>
        <taxon>Pseudomonadati</taxon>
        <taxon>Bacteroidota</taxon>
        <taxon>Bacteroidia</taxon>
        <taxon>Marinilabiliales</taxon>
        <taxon>Prolixibacteraceae</taxon>
        <taxon>Tangfeifania</taxon>
    </lineage>
</organism>
<gene>
    <name evidence="2" type="ORF">SAMN05444280_106121</name>
</gene>
<sequence>MLAILIAAVGIVSILYFKNKDNRELTKTQVRILMVLRFISFFLIAFLLLSPFIKNLKRIVQNPIVIAAWDNSGSVIADADSATAAQSVNEIKELVESELGDQYTVVNYTFGQDIKLDGDLNFAEKKSDYSELLTTISNNHFNENIGAVVIAGDGIYNQGMNPVNMTDEITYPVYTIGMGDTTVVADARIQDVKVNRTSFSGNRFPVELDTRFSKLAGQPLKLSVFQDNEKLAETVITPPNNDYFFSHQFILDSGDPGLKHFTATIETTENERNTENNSAGFVVNVLENKQKILILSEGPHPDNGAIKSTLEQQQSYEVSLFSEEPYPANLSDFNLVVLNQLPSSGISMADIISESRNSRVPLLFIVGNKTFLPQLNTLATGVEINPMAGSPEETQAIVNPAYGTFSISENFREVVLRFPPLLVPFANYNLEPGFTPLLYQKVKNIETSKPLIATGTLNGRKTGYIFGEGIWRWRLYNYYFNQTHDEFNELINQLVQYLALRENEDNFMIDFQPVYAEIDDIVLKAEVYNDAFERITTEEVNIDIVNDTGEEFHFTFDVQGDSYTLNAGKLPVGNYNFTSEVTIGDETYTETRSFAVTAVNLENVVTRANHRMLYQLASQSGGNFFLPGQASQLVDEIENSNQFKPVSYFQEMVNELLNLRWLFFVFLLLLSVEWFLRKYWGIY</sequence>
<evidence type="ECO:0000313" key="2">
    <source>
        <dbReference type="EMBL" id="SHI82308.1"/>
    </source>
</evidence>
<evidence type="ECO:0000313" key="3">
    <source>
        <dbReference type="Proteomes" id="UP000184050"/>
    </source>
</evidence>
<keyword evidence="1" id="KW-1133">Transmembrane helix</keyword>
<keyword evidence="1" id="KW-0472">Membrane</keyword>
<protein>
    <recommendedName>
        <fullName evidence="4">VWA domain-containing protein</fullName>
    </recommendedName>
</protein>
<dbReference type="EMBL" id="FQZE01000006">
    <property type="protein sequence ID" value="SHI82308.1"/>
    <property type="molecule type" value="Genomic_DNA"/>
</dbReference>
<dbReference type="Proteomes" id="UP000184050">
    <property type="component" value="Unassembled WGS sequence"/>
</dbReference>
<dbReference type="InterPro" id="IPR029062">
    <property type="entry name" value="Class_I_gatase-like"/>
</dbReference>
<dbReference type="AlphaFoldDB" id="A0A1M6EAK0"/>
<dbReference type="PANTHER" id="PTHR37947:SF1">
    <property type="entry name" value="BLL2462 PROTEIN"/>
    <property type="match status" value="1"/>
</dbReference>
<dbReference type="PANTHER" id="PTHR37947">
    <property type="entry name" value="BLL2462 PROTEIN"/>
    <property type="match status" value="1"/>
</dbReference>
<name>A0A1M6EAK0_9BACT</name>
<reference evidence="2 3" key="1">
    <citation type="submission" date="2016-11" db="EMBL/GenBank/DDBJ databases">
        <authorList>
            <person name="Jaros S."/>
            <person name="Januszkiewicz K."/>
            <person name="Wedrychowicz H."/>
        </authorList>
    </citation>
    <scope>NUCLEOTIDE SEQUENCE [LARGE SCALE GENOMIC DNA]</scope>
    <source>
        <strain evidence="2 3">DSM 27063</strain>
    </source>
</reference>
<feature type="transmembrane region" description="Helical" evidence="1">
    <location>
        <begin position="657"/>
        <end position="676"/>
    </location>
</feature>
<feature type="transmembrane region" description="Helical" evidence="1">
    <location>
        <begin position="33"/>
        <end position="53"/>
    </location>
</feature>
<keyword evidence="1" id="KW-0812">Transmembrane</keyword>
<proteinExistence type="predicted"/>
<keyword evidence="3" id="KW-1185">Reference proteome</keyword>
<dbReference type="STRING" id="1168035.SAMN05444280_106121"/>
<evidence type="ECO:0008006" key="4">
    <source>
        <dbReference type="Google" id="ProtNLM"/>
    </source>
</evidence>
<dbReference type="OrthoDB" id="9763076at2"/>
<dbReference type="SUPFAM" id="SSF52317">
    <property type="entry name" value="Class I glutamine amidotransferase-like"/>
    <property type="match status" value="1"/>
</dbReference>